<keyword evidence="3 8" id="KW-0489">Methyltransferase</keyword>
<evidence type="ECO:0000256" key="3">
    <source>
        <dbReference type="ARBA" id="ARBA00022603"/>
    </source>
</evidence>
<evidence type="ECO:0000256" key="1">
    <source>
        <dbReference type="ARBA" id="ARBA00001286"/>
    </source>
</evidence>
<sequence>MTSDVEPDAGASDAGVSRSMVMASPIGRLELVEARGALTGIRFDAPADGTAGHERGGSPVLTAAHRQLSEYFEGRRREFDLPLRPAGTDFQRRVWDVLATLPWGATTTYGEIANRLGLPPGASRAVGAANGANPIPIVLPCHRVIGSNGTLTGYAGGVERKAMLLRLEGVASEADQAFLF</sequence>
<keyword evidence="12" id="KW-1185">Reference proteome</keyword>
<dbReference type="NCBIfam" id="TIGR00589">
    <property type="entry name" value="ogt"/>
    <property type="match status" value="1"/>
</dbReference>
<comment type="function">
    <text evidence="8">Involved in the cellular defense against the biological effects of O6-methylguanine (O6-MeG) and O4-methylthymine (O4-MeT) in DNA. Repairs the methylated nucleobase in DNA by stoichiometrically transferring the methyl group to a cysteine residue in the enzyme. This is a suicide reaction: the enzyme is irreversibly inactivated.</text>
</comment>
<comment type="similarity">
    <text evidence="8">Belongs to the MGMT family.</text>
</comment>
<dbReference type="InterPro" id="IPR001497">
    <property type="entry name" value="MethylDNA_cys_MeTrfase_AS"/>
</dbReference>
<keyword evidence="6 8" id="KW-0234">DNA repair</keyword>
<proteinExistence type="inferred from homology"/>
<evidence type="ECO:0000259" key="10">
    <source>
        <dbReference type="Pfam" id="PF02870"/>
    </source>
</evidence>
<evidence type="ECO:0000256" key="8">
    <source>
        <dbReference type="HAMAP-Rule" id="MF_00772"/>
    </source>
</evidence>
<gene>
    <name evidence="11" type="ORF">GCM10023153_19380</name>
</gene>
<keyword evidence="2 8" id="KW-0963">Cytoplasm</keyword>
<comment type="catalytic activity">
    <reaction evidence="1 8">
        <text>a 4-O-methyl-thymidine in DNA + L-cysteinyl-[protein] = a thymidine in DNA + S-methyl-L-cysteinyl-[protein]</text>
        <dbReference type="Rhea" id="RHEA:53428"/>
        <dbReference type="Rhea" id="RHEA-COMP:10131"/>
        <dbReference type="Rhea" id="RHEA-COMP:10132"/>
        <dbReference type="Rhea" id="RHEA-COMP:13555"/>
        <dbReference type="Rhea" id="RHEA-COMP:13556"/>
        <dbReference type="ChEBI" id="CHEBI:29950"/>
        <dbReference type="ChEBI" id="CHEBI:82612"/>
        <dbReference type="ChEBI" id="CHEBI:137386"/>
        <dbReference type="ChEBI" id="CHEBI:137387"/>
        <dbReference type="EC" id="2.1.1.63"/>
    </reaction>
</comment>
<comment type="miscellaneous">
    <text evidence="8">This enzyme catalyzes only one turnover and therefore is not strictly catalytic. According to one definition, an enzyme is a biocatalyst that acts repeatedly and over many reaction cycles.</text>
</comment>
<feature type="domain" description="Methylated-DNA-[protein]-cysteine S-methyltransferase DNA binding" evidence="9">
    <location>
        <begin position="89"/>
        <end position="170"/>
    </location>
</feature>
<protein>
    <recommendedName>
        <fullName evidence="8">Methylated-DNA--protein-cysteine methyltransferase</fullName>
        <ecNumber evidence="8">2.1.1.63</ecNumber>
    </recommendedName>
    <alternativeName>
        <fullName evidence="8">6-O-methylguanine-DNA methyltransferase</fullName>
        <shortName evidence="8">MGMT</shortName>
    </alternativeName>
    <alternativeName>
        <fullName evidence="8">O-6-methylguanine-DNA-alkyltransferase</fullName>
    </alternativeName>
</protein>
<evidence type="ECO:0000313" key="11">
    <source>
        <dbReference type="EMBL" id="GAA4396414.1"/>
    </source>
</evidence>
<reference evidence="12" key="1">
    <citation type="journal article" date="2019" name="Int. J. Syst. Evol. Microbiol.">
        <title>The Global Catalogue of Microorganisms (GCM) 10K type strain sequencing project: providing services to taxonomists for standard genome sequencing and annotation.</title>
        <authorList>
            <consortium name="The Broad Institute Genomics Platform"/>
            <consortium name="The Broad Institute Genome Sequencing Center for Infectious Disease"/>
            <person name="Wu L."/>
            <person name="Ma J."/>
        </authorList>
    </citation>
    <scope>NUCLEOTIDE SEQUENCE [LARGE SCALE GENOMIC DNA]</scope>
    <source>
        <strain evidence="12">JCM 17738</strain>
    </source>
</reference>
<evidence type="ECO:0000256" key="7">
    <source>
        <dbReference type="ARBA" id="ARBA00049348"/>
    </source>
</evidence>
<dbReference type="InterPro" id="IPR036631">
    <property type="entry name" value="MGMT_N_sf"/>
</dbReference>
<dbReference type="HAMAP" id="MF_00772">
    <property type="entry name" value="OGT"/>
    <property type="match status" value="1"/>
</dbReference>
<dbReference type="RefSeq" id="WP_246196822.1">
    <property type="nucleotide sequence ID" value="NZ_BAABFX010000026.1"/>
</dbReference>
<dbReference type="InterPro" id="IPR023546">
    <property type="entry name" value="MGMT"/>
</dbReference>
<dbReference type="EC" id="2.1.1.63" evidence="8"/>
<dbReference type="PANTHER" id="PTHR10815:SF5">
    <property type="entry name" value="METHYLATED-DNA--PROTEIN-CYSTEINE METHYLTRANSFERASE"/>
    <property type="match status" value="1"/>
</dbReference>
<feature type="domain" description="Methylguanine DNA methyltransferase ribonuclease-like" evidence="10">
    <location>
        <begin position="21"/>
        <end position="85"/>
    </location>
</feature>
<dbReference type="InterPro" id="IPR008332">
    <property type="entry name" value="MethylG_MeTrfase_N"/>
</dbReference>
<dbReference type="Gene3D" id="1.10.10.10">
    <property type="entry name" value="Winged helix-like DNA-binding domain superfamily/Winged helix DNA-binding domain"/>
    <property type="match status" value="1"/>
</dbReference>
<keyword evidence="5 8" id="KW-0227">DNA damage</keyword>
<dbReference type="Pfam" id="PF01035">
    <property type="entry name" value="DNA_binding_1"/>
    <property type="match status" value="1"/>
</dbReference>
<organism evidence="11 12">
    <name type="scientific">Ornithinibacter aureus</name>
    <dbReference type="NCBI Taxonomy" id="622664"/>
    <lineage>
        <taxon>Bacteria</taxon>
        <taxon>Bacillati</taxon>
        <taxon>Actinomycetota</taxon>
        <taxon>Actinomycetes</taxon>
        <taxon>Micrococcales</taxon>
        <taxon>Intrasporangiaceae</taxon>
        <taxon>Ornithinibacter</taxon>
    </lineage>
</organism>
<keyword evidence="4 8" id="KW-0808">Transferase</keyword>
<dbReference type="CDD" id="cd06445">
    <property type="entry name" value="ATase"/>
    <property type="match status" value="1"/>
</dbReference>
<evidence type="ECO:0000256" key="5">
    <source>
        <dbReference type="ARBA" id="ARBA00022763"/>
    </source>
</evidence>
<dbReference type="EMBL" id="BAABFX010000026">
    <property type="protein sequence ID" value="GAA4396414.1"/>
    <property type="molecule type" value="Genomic_DNA"/>
</dbReference>
<dbReference type="PROSITE" id="PS00374">
    <property type="entry name" value="MGMT"/>
    <property type="match status" value="1"/>
</dbReference>
<dbReference type="Gene3D" id="3.30.160.70">
    <property type="entry name" value="Methylated DNA-protein cysteine methyltransferase domain"/>
    <property type="match status" value="1"/>
</dbReference>
<evidence type="ECO:0000259" key="9">
    <source>
        <dbReference type="Pfam" id="PF01035"/>
    </source>
</evidence>
<accession>A0ABP8JUX4</accession>
<evidence type="ECO:0000256" key="6">
    <source>
        <dbReference type="ARBA" id="ARBA00023204"/>
    </source>
</evidence>
<dbReference type="Proteomes" id="UP001500390">
    <property type="component" value="Unassembled WGS sequence"/>
</dbReference>
<feature type="active site" description="Nucleophile; methyl group acceptor" evidence="8">
    <location>
        <position position="141"/>
    </location>
</feature>
<dbReference type="InterPro" id="IPR036217">
    <property type="entry name" value="MethylDNA_cys_MeTrfase_DNAb"/>
</dbReference>
<evidence type="ECO:0000256" key="2">
    <source>
        <dbReference type="ARBA" id="ARBA00022490"/>
    </source>
</evidence>
<evidence type="ECO:0000313" key="12">
    <source>
        <dbReference type="Proteomes" id="UP001500390"/>
    </source>
</evidence>
<dbReference type="SUPFAM" id="SSF46767">
    <property type="entry name" value="Methylated DNA-protein cysteine methyltransferase, C-terminal domain"/>
    <property type="match status" value="1"/>
</dbReference>
<dbReference type="InterPro" id="IPR014048">
    <property type="entry name" value="MethylDNA_cys_MeTrfase_DNA-bd"/>
</dbReference>
<dbReference type="InterPro" id="IPR036388">
    <property type="entry name" value="WH-like_DNA-bd_sf"/>
</dbReference>
<comment type="caution">
    <text evidence="11">The sequence shown here is derived from an EMBL/GenBank/DDBJ whole genome shotgun (WGS) entry which is preliminary data.</text>
</comment>
<evidence type="ECO:0000256" key="4">
    <source>
        <dbReference type="ARBA" id="ARBA00022679"/>
    </source>
</evidence>
<comment type="subcellular location">
    <subcellularLocation>
        <location evidence="8">Cytoplasm</location>
    </subcellularLocation>
</comment>
<name>A0ABP8JUX4_9MICO</name>
<dbReference type="Pfam" id="PF02870">
    <property type="entry name" value="Methyltransf_1N"/>
    <property type="match status" value="1"/>
</dbReference>
<dbReference type="PANTHER" id="PTHR10815">
    <property type="entry name" value="METHYLATED-DNA--PROTEIN-CYSTEINE METHYLTRANSFERASE"/>
    <property type="match status" value="1"/>
</dbReference>
<dbReference type="SUPFAM" id="SSF53155">
    <property type="entry name" value="Methylated DNA-protein cysteine methyltransferase domain"/>
    <property type="match status" value="1"/>
</dbReference>
<comment type="catalytic activity">
    <reaction evidence="7 8">
        <text>a 6-O-methyl-2'-deoxyguanosine in DNA + L-cysteinyl-[protein] = S-methyl-L-cysteinyl-[protein] + a 2'-deoxyguanosine in DNA</text>
        <dbReference type="Rhea" id="RHEA:24000"/>
        <dbReference type="Rhea" id="RHEA-COMP:10131"/>
        <dbReference type="Rhea" id="RHEA-COMP:10132"/>
        <dbReference type="Rhea" id="RHEA-COMP:11367"/>
        <dbReference type="Rhea" id="RHEA-COMP:11368"/>
        <dbReference type="ChEBI" id="CHEBI:29950"/>
        <dbReference type="ChEBI" id="CHEBI:82612"/>
        <dbReference type="ChEBI" id="CHEBI:85445"/>
        <dbReference type="ChEBI" id="CHEBI:85448"/>
        <dbReference type="EC" id="2.1.1.63"/>
    </reaction>
</comment>